<dbReference type="PROSITE" id="PS00018">
    <property type="entry name" value="EF_HAND_1"/>
    <property type="match status" value="3"/>
</dbReference>
<organism evidence="3 4">
    <name type="scientific">Roseateles toxinivorans</name>
    <dbReference type="NCBI Taxonomy" id="270368"/>
    <lineage>
        <taxon>Bacteria</taxon>
        <taxon>Pseudomonadati</taxon>
        <taxon>Pseudomonadota</taxon>
        <taxon>Betaproteobacteria</taxon>
        <taxon>Burkholderiales</taxon>
        <taxon>Sphaerotilaceae</taxon>
        <taxon>Roseateles</taxon>
    </lineage>
</organism>
<sequence length="605" mass="63775">MTVKPHLRLTPLALMLVLASGSTIAGTKTYTLDADFDLGTLIGLNHSAPNANQLQLNVTGTSFPVLWIANAGEDTLSKIDSKQQGGSPGREVARYRTWFNSGAYAHDAWSGPAPSRTAVDKDGNAYVLNRWFGGHPTVLKILNNSSVDRNGNGVVDTSVDTNADGKIQTAEMLPLVDDNANGLIDNSEPRDERVAWARRVPDGSYANGITRSNGIGRALCIGTDGHLWVGLYNNAEYFKISAVDGSTLAGPVSTNGRPNYGCLIDANGTLWGANWDQATLTRIANTGSNSGPHEVRSIPMPSAVYGLALRRDANNVTHVIMGGSCNSYVEHVDDGTDNWVRPAKANYCTYAVGTDNDGSILVSKRDGGVVKFDATGGVLWDKVSQVGSADSRGVIADSENAIWQVHRATHNMAKYSGSNGDFLGVIGVGYEPYTYSDASGTAALSITTKTGSWTVDHDGGVNGSAWGRVSWSAMMPSGTGLSAEVRSADDKAQLAGKPFQAVTSGAAFTGQSGRYLQVKMTFNANPQNQSPVLYDVTVTGAALGRCDADMDGDIDQNDLSLISRARGTPASGPNDPRDGDGDGRITPNDVKACLPKCTATSCAVR</sequence>
<accession>A0A4R6QRD3</accession>
<keyword evidence="2" id="KW-0732">Signal</keyword>
<dbReference type="AlphaFoldDB" id="A0A4R6QRD3"/>
<dbReference type="Proteomes" id="UP000295361">
    <property type="component" value="Unassembled WGS sequence"/>
</dbReference>
<dbReference type="OrthoDB" id="8863841at2"/>
<gene>
    <name evidence="3" type="ORF">DES47_101202</name>
</gene>
<dbReference type="EMBL" id="SNXS01000001">
    <property type="protein sequence ID" value="TDP74150.1"/>
    <property type="molecule type" value="Genomic_DNA"/>
</dbReference>
<dbReference type="RefSeq" id="WP_133698805.1">
    <property type="nucleotide sequence ID" value="NZ_SNXS01000001.1"/>
</dbReference>
<evidence type="ECO:0000313" key="3">
    <source>
        <dbReference type="EMBL" id="TDP74150.1"/>
    </source>
</evidence>
<dbReference type="InParanoid" id="A0A4R6QRD3"/>
<evidence type="ECO:0000313" key="4">
    <source>
        <dbReference type="Proteomes" id="UP000295361"/>
    </source>
</evidence>
<feature type="chain" id="PRO_5020707091" evidence="2">
    <location>
        <begin position="26"/>
        <end position="605"/>
    </location>
</feature>
<feature type="region of interest" description="Disordered" evidence="1">
    <location>
        <begin position="564"/>
        <end position="587"/>
    </location>
</feature>
<dbReference type="Gene3D" id="2.130.10.10">
    <property type="entry name" value="YVTN repeat-like/Quinoprotein amine dehydrogenase"/>
    <property type="match status" value="1"/>
</dbReference>
<evidence type="ECO:0000256" key="2">
    <source>
        <dbReference type="SAM" id="SignalP"/>
    </source>
</evidence>
<dbReference type="InterPro" id="IPR018247">
    <property type="entry name" value="EF_Hand_1_Ca_BS"/>
</dbReference>
<protein>
    <submittedName>
        <fullName evidence="3">Uncharacterized protein</fullName>
    </submittedName>
</protein>
<comment type="caution">
    <text evidence="3">The sequence shown here is derived from an EMBL/GenBank/DDBJ whole genome shotgun (WGS) entry which is preliminary data.</text>
</comment>
<proteinExistence type="predicted"/>
<evidence type="ECO:0000256" key="1">
    <source>
        <dbReference type="SAM" id="MobiDB-lite"/>
    </source>
</evidence>
<dbReference type="InterPro" id="IPR015943">
    <property type="entry name" value="WD40/YVTN_repeat-like_dom_sf"/>
</dbReference>
<reference evidence="3 4" key="1">
    <citation type="submission" date="2019-03" db="EMBL/GenBank/DDBJ databases">
        <title>Genomic Encyclopedia of Type Strains, Phase IV (KMG-IV): sequencing the most valuable type-strain genomes for metagenomic binning, comparative biology and taxonomic classification.</title>
        <authorList>
            <person name="Goeker M."/>
        </authorList>
    </citation>
    <scope>NUCLEOTIDE SEQUENCE [LARGE SCALE GENOMIC DNA]</scope>
    <source>
        <strain evidence="3 4">DSM 16998</strain>
    </source>
</reference>
<name>A0A4R6QRD3_9BURK</name>
<feature type="signal peptide" evidence="2">
    <location>
        <begin position="1"/>
        <end position="25"/>
    </location>
</feature>
<keyword evidence="4" id="KW-1185">Reference proteome</keyword>